<evidence type="ECO:0000256" key="11">
    <source>
        <dbReference type="ARBA" id="ARBA00022840"/>
    </source>
</evidence>
<dbReference type="FunFam" id="1.10.510.10:FF:000248">
    <property type="entry name" value="S-receptor-like kinase 5"/>
    <property type="match status" value="1"/>
</dbReference>
<keyword evidence="7 23" id="KW-0732">Signal</keyword>
<keyword evidence="9 19" id="KW-0547">Nucleotide-binding</keyword>
<dbReference type="PROSITE" id="PS50011">
    <property type="entry name" value="PROTEIN_KINASE_DOM"/>
    <property type="match status" value="1"/>
</dbReference>
<dbReference type="GO" id="GO:0004674">
    <property type="term" value="F:protein serine/threonine kinase activity"/>
    <property type="evidence" value="ECO:0007669"/>
    <property type="project" value="UniProtKB-KW"/>
</dbReference>
<dbReference type="CDD" id="cd00028">
    <property type="entry name" value="B_lectin"/>
    <property type="match status" value="1"/>
</dbReference>
<evidence type="ECO:0000256" key="16">
    <source>
        <dbReference type="ARBA" id="ARBA00023180"/>
    </source>
</evidence>
<feature type="signal peptide" evidence="23">
    <location>
        <begin position="1"/>
        <end position="25"/>
    </location>
</feature>
<dbReference type="PROSITE" id="PS00107">
    <property type="entry name" value="PROTEIN_KINASE_ATP"/>
    <property type="match status" value="1"/>
</dbReference>
<evidence type="ECO:0000256" key="7">
    <source>
        <dbReference type="ARBA" id="ARBA00022729"/>
    </source>
</evidence>
<keyword evidence="13 22" id="KW-0472">Membrane</keyword>
<name>A0A022QT32_ERYGU</name>
<dbReference type="InterPro" id="IPR051343">
    <property type="entry name" value="G-type_lectin_kinases/EP1-like"/>
</dbReference>
<reference evidence="27 28" key="1">
    <citation type="journal article" date="2013" name="Proc. Natl. Acad. Sci. U.S.A.">
        <title>Fine-scale variation in meiotic recombination in Mimulus inferred from population shotgun sequencing.</title>
        <authorList>
            <person name="Hellsten U."/>
            <person name="Wright K.M."/>
            <person name="Jenkins J."/>
            <person name="Shu S."/>
            <person name="Yuan Y."/>
            <person name="Wessler S.R."/>
            <person name="Schmutz J."/>
            <person name="Willis J.H."/>
            <person name="Rokhsar D.S."/>
        </authorList>
    </citation>
    <scope>NUCLEOTIDE SEQUENCE [LARGE SCALE GENOMIC DNA]</scope>
    <source>
        <strain evidence="28">cv. DUN x IM62</strain>
    </source>
</reference>
<dbReference type="InterPro" id="IPR001480">
    <property type="entry name" value="Bulb-type_lectin_dom"/>
</dbReference>
<dbReference type="InterPro" id="IPR003609">
    <property type="entry name" value="Pan_app"/>
</dbReference>
<dbReference type="Pfam" id="PF08276">
    <property type="entry name" value="PAN_2"/>
    <property type="match status" value="1"/>
</dbReference>
<dbReference type="Gene3D" id="3.30.200.20">
    <property type="entry name" value="Phosphorylase Kinase, domain 1"/>
    <property type="match status" value="1"/>
</dbReference>
<evidence type="ECO:0000256" key="6">
    <source>
        <dbReference type="ARBA" id="ARBA00022692"/>
    </source>
</evidence>
<dbReference type="SUPFAM" id="SSF56112">
    <property type="entry name" value="Protein kinase-like (PK-like)"/>
    <property type="match status" value="1"/>
</dbReference>
<evidence type="ECO:0000256" key="20">
    <source>
        <dbReference type="PROSITE-ProRule" id="PRU10141"/>
    </source>
</evidence>
<evidence type="ECO:0000256" key="5">
    <source>
        <dbReference type="ARBA" id="ARBA00022679"/>
    </source>
</evidence>
<feature type="binding site" evidence="20">
    <location>
        <position position="555"/>
    </location>
    <ligand>
        <name>ATP</name>
        <dbReference type="ChEBI" id="CHEBI:30616"/>
    </ligand>
</feature>
<dbReference type="Pfam" id="PF01453">
    <property type="entry name" value="B_lectin"/>
    <property type="match status" value="1"/>
</dbReference>
<dbReference type="GO" id="GO:0005524">
    <property type="term" value="F:ATP binding"/>
    <property type="evidence" value="ECO:0007669"/>
    <property type="project" value="UniProtKB-UniRule"/>
</dbReference>
<dbReference type="CDD" id="cd12087">
    <property type="entry name" value="TM_EGFR-like"/>
    <property type="match status" value="1"/>
</dbReference>
<evidence type="ECO:0000256" key="14">
    <source>
        <dbReference type="ARBA" id="ARBA00023157"/>
    </source>
</evidence>
<dbReference type="SMART" id="SM00108">
    <property type="entry name" value="B_lectin"/>
    <property type="match status" value="1"/>
</dbReference>
<evidence type="ECO:0000256" key="9">
    <source>
        <dbReference type="ARBA" id="ARBA00022741"/>
    </source>
</evidence>
<accession>A0A022QT32</accession>
<comment type="subcellular location">
    <subcellularLocation>
        <location evidence="1">Membrane</location>
        <topology evidence="1">Single-pass type I membrane protein</topology>
    </subcellularLocation>
</comment>
<evidence type="ECO:0000256" key="12">
    <source>
        <dbReference type="ARBA" id="ARBA00022989"/>
    </source>
</evidence>
<dbReference type="FunFam" id="2.90.10.10:FF:000039">
    <property type="entry name" value="G-type lectin S-receptor-like serine/threonine-protein kinase SD2-5"/>
    <property type="match status" value="1"/>
</dbReference>
<evidence type="ECO:0000256" key="4">
    <source>
        <dbReference type="ARBA" id="ARBA00022553"/>
    </source>
</evidence>
<dbReference type="EC" id="2.7.11.1" evidence="19"/>
<evidence type="ECO:0000256" key="17">
    <source>
        <dbReference type="ARBA" id="ARBA00047899"/>
    </source>
</evidence>
<evidence type="ECO:0000259" key="25">
    <source>
        <dbReference type="PROSITE" id="PS50927"/>
    </source>
</evidence>
<evidence type="ECO:0000256" key="21">
    <source>
        <dbReference type="SAM" id="MobiDB-lite"/>
    </source>
</evidence>
<dbReference type="GO" id="GO:0030246">
    <property type="term" value="F:carbohydrate binding"/>
    <property type="evidence" value="ECO:0007669"/>
    <property type="project" value="UniProtKB-KW"/>
</dbReference>
<dbReference type="InterPro" id="IPR000719">
    <property type="entry name" value="Prot_kinase_dom"/>
</dbReference>
<evidence type="ECO:0000256" key="10">
    <source>
        <dbReference type="ARBA" id="ARBA00022777"/>
    </source>
</evidence>
<keyword evidence="2 19" id="KW-0723">Serine/threonine-protein kinase</keyword>
<dbReference type="Gene3D" id="1.10.510.10">
    <property type="entry name" value="Transferase(Phosphotransferase) domain 1"/>
    <property type="match status" value="1"/>
</dbReference>
<dbReference type="eggNOG" id="ENOG502QUNW">
    <property type="taxonomic scope" value="Eukaryota"/>
</dbReference>
<feature type="region of interest" description="Disordered" evidence="21">
    <location>
        <begin position="819"/>
        <end position="841"/>
    </location>
</feature>
<feature type="domain" description="Protein kinase" evidence="24">
    <location>
        <begin position="527"/>
        <end position="812"/>
    </location>
</feature>
<dbReference type="PIRSF" id="PIRSF000641">
    <property type="entry name" value="SRK"/>
    <property type="match status" value="1"/>
</dbReference>
<comment type="similarity">
    <text evidence="19">Belongs to the protein kinase superfamily. Ser/Thr protein kinase family.</text>
</comment>
<dbReference type="Gene3D" id="2.90.10.10">
    <property type="entry name" value="Bulb-type lectin domain"/>
    <property type="match status" value="1"/>
</dbReference>
<evidence type="ECO:0000256" key="19">
    <source>
        <dbReference type="PIRNR" id="PIRNR000641"/>
    </source>
</evidence>
<dbReference type="Pfam" id="PF00069">
    <property type="entry name" value="Pkinase"/>
    <property type="match status" value="1"/>
</dbReference>
<protein>
    <recommendedName>
        <fullName evidence="19">Receptor-like serine/threonine-protein kinase</fullName>
        <ecNumber evidence="19">2.7.11.1</ecNumber>
    </recommendedName>
</protein>
<gene>
    <name evidence="27" type="ORF">MIMGU_mgv1a019140mg</name>
</gene>
<evidence type="ECO:0000256" key="18">
    <source>
        <dbReference type="ARBA" id="ARBA00048679"/>
    </source>
</evidence>
<keyword evidence="8" id="KW-0430">Lectin</keyword>
<evidence type="ECO:0000259" key="24">
    <source>
        <dbReference type="PROSITE" id="PS50011"/>
    </source>
</evidence>
<dbReference type="CDD" id="cd14066">
    <property type="entry name" value="STKc_IRAK"/>
    <property type="match status" value="1"/>
</dbReference>
<dbReference type="PANTHER" id="PTHR47976">
    <property type="entry name" value="G-TYPE LECTIN S-RECEPTOR-LIKE SERINE/THREONINE-PROTEIN KINASE SD2-5"/>
    <property type="match status" value="1"/>
</dbReference>
<feature type="domain" description="Bulb-type lectin" evidence="25">
    <location>
        <begin position="48"/>
        <end position="168"/>
    </location>
</feature>
<keyword evidence="28" id="KW-1185">Reference proteome</keyword>
<dbReference type="GO" id="GO:0004672">
    <property type="term" value="F:protein kinase activity"/>
    <property type="evidence" value="ECO:0000318"/>
    <property type="project" value="GO_Central"/>
</dbReference>
<dbReference type="PANTHER" id="PTHR47976:SF30">
    <property type="entry name" value="RECEPTOR-LIKE SERINE_THREONINE-PROTEIN KINASE"/>
    <property type="match status" value="1"/>
</dbReference>
<keyword evidence="6 22" id="KW-0812">Transmembrane</keyword>
<dbReference type="InterPro" id="IPR008271">
    <property type="entry name" value="Ser/Thr_kinase_AS"/>
</dbReference>
<dbReference type="PROSITE" id="PS00108">
    <property type="entry name" value="PROTEIN_KINASE_ST"/>
    <property type="match status" value="1"/>
</dbReference>
<evidence type="ECO:0000256" key="8">
    <source>
        <dbReference type="ARBA" id="ARBA00022734"/>
    </source>
</evidence>
<proteinExistence type="inferred from homology"/>
<keyword evidence="12 22" id="KW-1133">Transmembrane helix</keyword>
<evidence type="ECO:0000256" key="22">
    <source>
        <dbReference type="SAM" id="Phobius"/>
    </source>
</evidence>
<dbReference type="EMBL" id="KI631018">
    <property type="protein sequence ID" value="EYU30749.1"/>
    <property type="molecule type" value="Genomic_DNA"/>
</dbReference>
<keyword evidence="5 19" id="KW-0808">Transferase</keyword>
<dbReference type="FunFam" id="2.90.10.30:FF:000003">
    <property type="entry name" value="Os04g0303100 protein"/>
    <property type="match status" value="1"/>
</dbReference>
<dbReference type="InterPro" id="IPR017441">
    <property type="entry name" value="Protein_kinase_ATP_BS"/>
</dbReference>
<feature type="transmembrane region" description="Helical" evidence="22">
    <location>
        <begin position="469"/>
        <end position="493"/>
    </location>
</feature>
<comment type="catalytic activity">
    <reaction evidence="18 19">
        <text>L-seryl-[protein] + ATP = O-phospho-L-seryl-[protein] + ADP + H(+)</text>
        <dbReference type="Rhea" id="RHEA:17989"/>
        <dbReference type="Rhea" id="RHEA-COMP:9863"/>
        <dbReference type="Rhea" id="RHEA-COMP:11604"/>
        <dbReference type="ChEBI" id="CHEBI:15378"/>
        <dbReference type="ChEBI" id="CHEBI:29999"/>
        <dbReference type="ChEBI" id="CHEBI:30616"/>
        <dbReference type="ChEBI" id="CHEBI:83421"/>
        <dbReference type="ChEBI" id="CHEBI:456216"/>
        <dbReference type="EC" id="2.7.11.1"/>
    </reaction>
</comment>
<dbReference type="PROSITE" id="PS50927">
    <property type="entry name" value="BULB_LECTIN"/>
    <property type="match status" value="1"/>
</dbReference>
<evidence type="ECO:0000256" key="1">
    <source>
        <dbReference type="ARBA" id="ARBA00004479"/>
    </source>
</evidence>
<dbReference type="CDD" id="cd01098">
    <property type="entry name" value="PAN_AP_plant"/>
    <property type="match status" value="1"/>
</dbReference>
<feature type="domain" description="Apple" evidence="26">
    <location>
        <begin position="355"/>
        <end position="440"/>
    </location>
</feature>
<keyword evidence="4" id="KW-0597">Phosphoprotein</keyword>
<dbReference type="FunFam" id="3.30.200.20:FF:000178">
    <property type="entry name" value="serine/threonine-protein kinase PBS1-like"/>
    <property type="match status" value="1"/>
</dbReference>
<dbReference type="InterPro" id="IPR024171">
    <property type="entry name" value="SRK-like_kinase"/>
</dbReference>
<evidence type="ECO:0000256" key="23">
    <source>
        <dbReference type="SAM" id="SignalP"/>
    </source>
</evidence>
<dbReference type="GO" id="GO:0106310">
    <property type="term" value="F:protein serine kinase activity"/>
    <property type="evidence" value="ECO:0007669"/>
    <property type="project" value="RHEA"/>
</dbReference>
<keyword evidence="16" id="KW-0325">Glycoprotein</keyword>
<dbReference type="PROSITE" id="PS50948">
    <property type="entry name" value="PAN"/>
    <property type="match status" value="1"/>
</dbReference>
<evidence type="ECO:0000256" key="15">
    <source>
        <dbReference type="ARBA" id="ARBA00023170"/>
    </source>
</evidence>
<dbReference type="AlphaFoldDB" id="A0A022QT32"/>
<evidence type="ECO:0000256" key="13">
    <source>
        <dbReference type="ARBA" id="ARBA00023136"/>
    </source>
</evidence>
<dbReference type="InterPro" id="IPR011009">
    <property type="entry name" value="Kinase-like_dom_sf"/>
</dbReference>
<dbReference type="InterPro" id="IPR036426">
    <property type="entry name" value="Bulb-type_lectin_dom_sf"/>
</dbReference>
<evidence type="ECO:0000256" key="2">
    <source>
        <dbReference type="ARBA" id="ARBA00022527"/>
    </source>
</evidence>
<feature type="chain" id="PRO_5001504323" description="Receptor-like serine/threonine-protein kinase" evidence="23">
    <location>
        <begin position="26"/>
        <end position="841"/>
    </location>
</feature>
<evidence type="ECO:0000259" key="26">
    <source>
        <dbReference type="PROSITE" id="PS50948"/>
    </source>
</evidence>
<organism evidence="27 28">
    <name type="scientific">Erythranthe guttata</name>
    <name type="common">Yellow monkey flower</name>
    <name type="synonym">Mimulus guttatus</name>
    <dbReference type="NCBI Taxonomy" id="4155"/>
    <lineage>
        <taxon>Eukaryota</taxon>
        <taxon>Viridiplantae</taxon>
        <taxon>Streptophyta</taxon>
        <taxon>Embryophyta</taxon>
        <taxon>Tracheophyta</taxon>
        <taxon>Spermatophyta</taxon>
        <taxon>Magnoliopsida</taxon>
        <taxon>eudicotyledons</taxon>
        <taxon>Gunneridae</taxon>
        <taxon>Pentapetalae</taxon>
        <taxon>asterids</taxon>
        <taxon>lamiids</taxon>
        <taxon>Lamiales</taxon>
        <taxon>Phrymaceae</taxon>
        <taxon>Erythranthe</taxon>
    </lineage>
</organism>
<evidence type="ECO:0000256" key="3">
    <source>
        <dbReference type="ARBA" id="ARBA00022536"/>
    </source>
</evidence>
<keyword evidence="11 19" id="KW-0067">ATP-binding</keyword>
<dbReference type="GO" id="GO:0016020">
    <property type="term" value="C:membrane"/>
    <property type="evidence" value="ECO:0007669"/>
    <property type="project" value="UniProtKB-SubCell"/>
</dbReference>
<keyword evidence="10 19" id="KW-0418">Kinase</keyword>
<keyword evidence="3" id="KW-0245">EGF-like domain</keyword>
<dbReference type="SMART" id="SM00220">
    <property type="entry name" value="S_TKc"/>
    <property type="match status" value="1"/>
</dbReference>
<evidence type="ECO:0000313" key="28">
    <source>
        <dbReference type="Proteomes" id="UP000030748"/>
    </source>
</evidence>
<dbReference type="SUPFAM" id="SSF51110">
    <property type="entry name" value="alpha-D-mannose-specific plant lectins"/>
    <property type="match status" value="1"/>
</dbReference>
<dbReference type="STRING" id="4155.A0A022QT32"/>
<dbReference type="Proteomes" id="UP000030748">
    <property type="component" value="Unassembled WGS sequence"/>
</dbReference>
<keyword evidence="15" id="KW-0675">Receptor</keyword>
<evidence type="ECO:0000313" key="27">
    <source>
        <dbReference type="EMBL" id="EYU30749.1"/>
    </source>
</evidence>
<comment type="catalytic activity">
    <reaction evidence="17 19">
        <text>L-threonyl-[protein] + ATP = O-phospho-L-threonyl-[protein] + ADP + H(+)</text>
        <dbReference type="Rhea" id="RHEA:46608"/>
        <dbReference type="Rhea" id="RHEA-COMP:11060"/>
        <dbReference type="Rhea" id="RHEA-COMP:11605"/>
        <dbReference type="ChEBI" id="CHEBI:15378"/>
        <dbReference type="ChEBI" id="CHEBI:30013"/>
        <dbReference type="ChEBI" id="CHEBI:30616"/>
        <dbReference type="ChEBI" id="CHEBI:61977"/>
        <dbReference type="ChEBI" id="CHEBI:456216"/>
        <dbReference type="EC" id="2.7.11.1"/>
    </reaction>
</comment>
<keyword evidence="14" id="KW-1015">Disulfide bond</keyword>
<sequence>MISQCRNIIFAIAFFFFVYLSFVESQPFDYPTANLSTTWINSVSASHSVSFTDNSTIRAILLRGSFGPRYACGFFCNGTCDAYLFAVFIVQTNRFPQVVWSANRNTPVKVNATLQLTAAGDLVLRDADGTTAWSTNTANMSVQGLNLTELGNLILFDSNNSVVWQSFDHPTDVLVPGQILVSGKNLTASSSPTNWTDGGLFSLSMTNKGLVASVQSDPPQVYYQRLFSGTKQNTELSYAKFRNGSLDLYINSIEASEPDLSIAIPAANSAQFIKFGSDGHLRVFEWGSPWREVADLLTGFLGLCNYPMVCGTYGVCSNGQCSCPRSGFNEVYFSPRDNRRPDLGCFEVNALTTTCSSNINASENHGFLDLENVNYFEFVTDISNTNMDTCKEACLRNCSCRAAIFQYGFNSSSGNCYLPSRVFSLMNNNGAVRNLFSSVSLKVQIPPTVTPPAVGTVPPTDSKGKNSSLGLILGSILGVLFVAVVVGTAFFVYRKRRKSNEDEEDYLDLVPGMPTRFCYEELEIATGNFTKKLGEGGFGSVFEGSLKDGTKIAVKTLDGVGHIKKSFLAEVESIGSIHHVNLVRLIGFCADKSHRLLVYEYVVNGSLEKWIYYGRQEKCLDWKTRRKIILDIAKGLAYLHEDCRQKIIHLDIKPQNILLDENFNAKLADFGLSKLIDRDQSQVVTTMRGTPGYLAPEWLSAVITEKVDVYSFGVVVLEIACGRKIFEQSKPEEERPLLSAFKKKAEEGQWLDLVENYDCDDNDEEIVEMMKIGALCVQNDYVKRPAMSMVIKVLEGSVKDVDIKDIDYNNFLTPRNMINDMSENGSRDVTPLLPSVLSGPR</sequence>